<dbReference type="Proteomes" id="UP000092607">
    <property type="component" value="Unassembled WGS sequence"/>
</dbReference>
<dbReference type="PANTHER" id="PTHR30092:SF0">
    <property type="entry name" value="INNER MEMBRANE PROTEIN CRED"/>
    <property type="match status" value="1"/>
</dbReference>
<dbReference type="RefSeq" id="WP_065256012.1">
    <property type="nucleotide sequence ID" value="NZ_JARDJM010000021.1"/>
</dbReference>
<dbReference type="AlphaFoldDB" id="A0A1B8PVD4"/>
<comment type="caution">
    <text evidence="3">The sequence shown here is derived from an EMBL/GenBank/DDBJ whole genome shotgun (WGS) entry which is preliminary data.</text>
</comment>
<evidence type="ECO:0000313" key="4">
    <source>
        <dbReference type="Proteomes" id="UP000092607"/>
    </source>
</evidence>
<evidence type="ECO:0000256" key="1">
    <source>
        <dbReference type="SAM" id="MobiDB-lite"/>
    </source>
</evidence>
<feature type="region of interest" description="Disordered" evidence="1">
    <location>
        <begin position="121"/>
        <end position="182"/>
    </location>
</feature>
<keyword evidence="2" id="KW-0812">Transmembrane</keyword>
<feature type="transmembrane region" description="Helical" evidence="2">
    <location>
        <begin position="432"/>
        <end position="449"/>
    </location>
</feature>
<feature type="compositionally biased region" description="Low complexity" evidence="1">
    <location>
        <begin position="132"/>
        <end position="172"/>
    </location>
</feature>
<accession>A0A1B8PVD4</accession>
<name>A0A1B8PVD4_MORLA</name>
<keyword evidence="2" id="KW-0472">Membrane</keyword>
<dbReference type="InterPro" id="IPR010364">
    <property type="entry name" value="Uncharacterised_IM_CreD"/>
</dbReference>
<keyword evidence="2" id="KW-1133">Transmembrane helix</keyword>
<organism evidence="3 4">
    <name type="scientific">Moraxella lacunata</name>
    <dbReference type="NCBI Taxonomy" id="477"/>
    <lineage>
        <taxon>Bacteria</taxon>
        <taxon>Pseudomonadati</taxon>
        <taxon>Pseudomonadota</taxon>
        <taxon>Gammaproteobacteria</taxon>
        <taxon>Moraxellales</taxon>
        <taxon>Moraxellaceae</taxon>
        <taxon>Moraxella</taxon>
    </lineage>
</organism>
<evidence type="ECO:0008006" key="5">
    <source>
        <dbReference type="Google" id="ProtNLM"/>
    </source>
</evidence>
<dbReference type="EMBL" id="LZMS01000110">
    <property type="protein sequence ID" value="OBX59425.1"/>
    <property type="molecule type" value="Genomic_DNA"/>
</dbReference>
<evidence type="ECO:0000313" key="3">
    <source>
        <dbReference type="EMBL" id="OBX59425.1"/>
    </source>
</evidence>
<feature type="compositionally biased region" description="Acidic residues" evidence="1">
    <location>
        <begin position="487"/>
        <end position="498"/>
    </location>
</feature>
<evidence type="ECO:0000256" key="2">
    <source>
        <dbReference type="SAM" id="Phobius"/>
    </source>
</evidence>
<feature type="compositionally biased region" description="Polar residues" evidence="1">
    <location>
        <begin position="514"/>
        <end position="523"/>
    </location>
</feature>
<feature type="transmembrane region" description="Helical" evidence="2">
    <location>
        <begin position="376"/>
        <end position="397"/>
    </location>
</feature>
<feature type="transmembrane region" description="Helical" evidence="2">
    <location>
        <begin position="403"/>
        <end position="425"/>
    </location>
</feature>
<sequence>MQKIGTKLSLIGAVCLVFFVGLMFVSGLVSERQSYHDEVISEIKSSHVSSQILATPFLVAGHGDEKHYIFPTKSDIKATSNVRDDEYKRGIYRAISYGTKVVVQQSFNAHATAHTLHIDKPAEPTQTASPDSQAQNEQAQNQQSQNEQVQSNPNEQVATQNSQNQTTQATPTPTEPAKSTPKPLRLIIALSDLRGVMPTDVTVNGKSYPTTFGTDNALPHLEVALPMTLDDFIKDDFMGSRELNVQFELDVSGIGSFGVLPLGEMNTVTLNSNWQNPKFHGQALPTHKSLTDNGFGATWQAHVLGVQNQKLIMELSRGIMGDFDQHTHYALMTDFIHTNDTYTKTDRSIKYALLIIMVSFGTFFLFEVIKACAIHPIQYLLVASALLVFYLLLLSLAEHIAFLYAYIIASLACVGLIGWYACYMLGSFGRGMGFGAVLGTLYACFYAILSASGMNLLMGSVFSFVCIAVIMVATRHVDWYGMTGQNDDSESDENESNENDNTPLMPNIHLPKATPTNQETTHD</sequence>
<reference evidence="3 4" key="1">
    <citation type="submission" date="2016-06" db="EMBL/GenBank/DDBJ databases">
        <title>Draft genome of Moraxella lacunata CCUG 57757A.</title>
        <authorList>
            <person name="Salva-Serra F."/>
            <person name="Engstrom-Jakobsson H."/>
            <person name="Thorell K."/>
            <person name="Gonzales-Siles L."/>
            <person name="Karlsson R."/>
            <person name="Boulund F."/>
            <person name="Engstrand L."/>
            <person name="Kristiansson E."/>
            <person name="Moore E."/>
        </authorList>
    </citation>
    <scope>NUCLEOTIDE SEQUENCE [LARGE SCALE GENOMIC DNA]</scope>
    <source>
        <strain evidence="3 4">CCUG 57757A</strain>
    </source>
</reference>
<dbReference type="Pfam" id="PF06123">
    <property type="entry name" value="CreD"/>
    <property type="match status" value="2"/>
</dbReference>
<dbReference type="NCBIfam" id="NF008712">
    <property type="entry name" value="PRK11715.1-1"/>
    <property type="match status" value="1"/>
</dbReference>
<dbReference type="OrthoDB" id="9791851at2"/>
<feature type="transmembrane region" description="Helical" evidence="2">
    <location>
        <begin position="351"/>
        <end position="369"/>
    </location>
</feature>
<protein>
    <recommendedName>
        <fullName evidence="5">Inner membrane protein CreD</fullName>
    </recommendedName>
</protein>
<dbReference type="PANTHER" id="PTHR30092">
    <property type="entry name" value="INNER MEMBRANE PROTEIN CRED"/>
    <property type="match status" value="1"/>
</dbReference>
<gene>
    <name evidence="3" type="ORF">A9309_11435</name>
</gene>
<dbReference type="GO" id="GO:0005886">
    <property type="term" value="C:plasma membrane"/>
    <property type="evidence" value="ECO:0007669"/>
    <property type="project" value="TreeGrafter"/>
</dbReference>
<feature type="transmembrane region" description="Helical" evidence="2">
    <location>
        <begin position="455"/>
        <end position="473"/>
    </location>
</feature>
<proteinExistence type="predicted"/>
<feature type="region of interest" description="Disordered" evidence="1">
    <location>
        <begin position="484"/>
        <end position="523"/>
    </location>
</feature>